<keyword evidence="3" id="KW-1185">Reference proteome</keyword>
<evidence type="ECO:0000313" key="3">
    <source>
        <dbReference type="Proteomes" id="UP000257109"/>
    </source>
</evidence>
<feature type="compositionally biased region" description="Basic residues" evidence="1">
    <location>
        <begin position="76"/>
        <end position="92"/>
    </location>
</feature>
<comment type="caution">
    <text evidence="2">The sequence shown here is derived from an EMBL/GenBank/DDBJ whole genome shotgun (WGS) entry which is preliminary data.</text>
</comment>
<dbReference type="OrthoDB" id="1748902at2759"/>
<sequence length="106" mass="11635">MNPIISVKIALAKASDATASHHRPPVQFIPFPQEVYCKMASLKAEKPVGSQSSGQVKKEPAKPSGSTPKDPASKPAPKKTEKRSRPKKKKYRQAAVNEKISQWNDD</sequence>
<feature type="region of interest" description="Disordered" evidence="1">
    <location>
        <begin position="44"/>
        <end position="106"/>
    </location>
</feature>
<reference evidence="2" key="1">
    <citation type="submission" date="2018-05" db="EMBL/GenBank/DDBJ databases">
        <title>Draft genome of Mucuna pruriens seed.</title>
        <authorList>
            <person name="Nnadi N.E."/>
            <person name="Vos R."/>
            <person name="Hasami M.H."/>
            <person name="Devisetty U.K."/>
            <person name="Aguiy J.C."/>
        </authorList>
    </citation>
    <scope>NUCLEOTIDE SEQUENCE [LARGE SCALE GENOMIC DNA]</scope>
    <source>
        <strain evidence="2">JCA_2017</strain>
    </source>
</reference>
<organism evidence="2 3">
    <name type="scientific">Mucuna pruriens</name>
    <name type="common">Velvet bean</name>
    <name type="synonym">Dolichos pruriens</name>
    <dbReference type="NCBI Taxonomy" id="157652"/>
    <lineage>
        <taxon>Eukaryota</taxon>
        <taxon>Viridiplantae</taxon>
        <taxon>Streptophyta</taxon>
        <taxon>Embryophyta</taxon>
        <taxon>Tracheophyta</taxon>
        <taxon>Spermatophyta</taxon>
        <taxon>Magnoliopsida</taxon>
        <taxon>eudicotyledons</taxon>
        <taxon>Gunneridae</taxon>
        <taxon>Pentapetalae</taxon>
        <taxon>rosids</taxon>
        <taxon>fabids</taxon>
        <taxon>Fabales</taxon>
        <taxon>Fabaceae</taxon>
        <taxon>Papilionoideae</taxon>
        <taxon>50 kb inversion clade</taxon>
        <taxon>NPAAA clade</taxon>
        <taxon>indigoferoid/millettioid clade</taxon>
        <taxon>Phaseoleae</taxon>
        <taxon>Mucuna</taxon>
    </lineage>
</organism>
<dbReference type="PANTHER" id="PTHR35831">
    <property type="entry name" value="OS01G0642200 PROTEIN"/>
    <property type="match status" value="1"/>
</dbReference>
<proteinExistence type="predicted"/>
<feature type="non-terminal residue" evidence="2">
    <location>
        <position position="1"/>
    </location>
</feature>
<name>A0A371FTJ3_MUCPR</name>
<feature type="compositionally biased region" description="Low complexity" evidence="1">
    <location>
        <begin position="66"/>
        <end position="75"/>
    </location>
</feature>
<dbReference type="AlphaFoldDB" id="A0A371FTJ3"/>
<protein>
    <submittedName>
        <fullName evidence="2">Uncharacterized protein</fullName>
    </submittedName>
</protein>
<gene>
    <name evidence="2" type="ORF">CR513_37697</name>
</gene>
<dbReference type="Proteomes" id="UP000257109">
    <property type="component" value="Unassembled WGS sequence"/>
</dbReference>
<evidence type="ECO:0000256" key="1">
    <source>
        <dbReference type="SAM" id="MobiDB-lite"/>
    </source>
</evidence>
<evidence type="ECO:0000313" key="2">
    <source>
        <dbReference type="EMBL" id="RDX81602.1"/>
    </source>
</evidence>
<dbReference type="PANTHER" id="PTHR35831:SF2">
    <property type="entry name" value="OS01G0642200 PROTEIN"/>
    <property type="match status" value="1"/>
</dbReference>
<accession>A0A371FTJ3</accession>
<dbReference type="EMBL" id="QJKJ01007881">
    <property type="protein sequence ID" value="RDX81602.1"/>
    <property type="molecule type" value="Genomic_DNA"/>
</dbReference>